<gene>
    <name evidence="2" type="ORF">FB192DRAFT_1436940</name>
</gene>
<feature type="compositionally biased region" description="Acidic residues" evidence="1">
    <location>
        <begin position="90"/>
        <end position="101"/>
    </location>
</feature>
<comment type="caution">
    <text evidence="2">The sequence shown here is derived from an EMBL/GenBank/DDBJ whole genome shotgun (WGS) entry which is preliminary data.</text>
</comment>
<feature type="region of interest" description="Disordered" evidence="1">
    <location>
        <begin position="82"/>
        <end position="115"/>
    </location>
</feature>
<organism evidence="2 3">
    <name type="scientific">Mucor circinelloides f. lusitanicus</name>
    <name type="common">Mucor racemosus var. lusitanicus</name>
    <dbReference type="NCBI Taxonomy" id="29924"/>
    <lineage>
        <taxon>Eukaryota</taxon>
        <taxon>Fungi</taxon>
        <taxon>Fungi incertae sedis</taxon>
        <taxon>Mucoromycota</taxon>
        <taxon>Mucoromycotina</taxon>
        <taxon>Mucoromycetes</taxon>
        <taxon>Mucorales</taxon>
        <taxon>Mucorineae</taxon>
        <taxon>Mucoraceae</taxon>
        <taxon>Mucor</taxon>
    </lineage>
</organism>
<dbReference type="Proteomes" id="UP000469890">
    <property type="component" value="Unassembled WGS sequence"/>
</dbReference>
<evidence type="ECO:0008006" key="4">
    <source>
        <dbReference type="Google" id="ProtNLM"/>
    </source>
</evidence>
<proteinExistence type="predicted"/>
<evidence type="ECO:0000256" key="1">
    <source>
        <dbReference type="SAM" id="MobiDB-lite"/>
    </source>
</evidence>
<evidence type="ECO:0000313" key="2">
    <source>
        <dbReference type="EMBL" id="KAF1800540.1"/>
    </source>
</evidence>
<sequence>MVTANDTSNSANQDDLIYSVQQQQQQQYDDIDPDYETTPDAIPQILDLDLRGTRVKLDRETLVSLPESLLIAMFPNGLVLGRRDPSTYDSSEEDDYDDEPAEQGSEASDNRGEQPAEADDILTTYVDFDAACLKYVLKFYQQAQEARNQQQEVESIFASTPAAQYYPSLLDKQPIIVLREELEYYCVVPSSKKENHEKVKLAAGDYLKRHDQVFAALQKNIARENNVAEQHLIDMLCDAGFTRQDSWGHRELEPNKTCIISMSLVLLKTTGPDNHMATAQKLLLFWRKPARKCWWDGNTVEINEQSVRLWARRTWTLELALI</sequence>
<dbReference type="AlphaFoldDB" id="A0A8H4F0Q0"/>
<evidence type="ECO:0000313" key="3">
    <source>
        <dbReference type="Proteomes" id="UP000469890"/>
    </source>
</evidence>
<reference evidence="2 3" key="1">
    <citation type="submission" date="2019-09" db="EMBL/GenBank/DDBJ databases">
        <authorList>
            <consortium name="DOE Joint Genome Institute"/>
            <person name="Mondo S.J."/>
            <person name="Navarro-Mendoza M.I."/>
            <person name="Perez-Arques C."/>
            <person name="Panchal S."/>
            <person name="Nicolas F.E."/>
            <person name="Ganguly P."/>
            <person name="Pangilinan J."/>
            <person name="Grigoriev I."/>
            <person name="Heitman J."/>
            <person name="Sanya K."/>
            <person name="Garre V."/>
        </authorList>
    </citation>
    <scope>NUCLEOTIDE SEQUENCE [LARGE SCALE GENOMIC DNA]</scope>
    <source>
        <strain evidence="2 3">MU402</strain>
    </source>
</reference>
<dbReference type="Gene3D" id="3.30.710.10">
    <property type="entry name" value="Potassium Channel Kv1.1, Chain A"/>
    <property type="match status" value="1"/>
</dbReference>
<dbReference type="EMBL" id="JAAECE010000005">
    <property type="protein sequence ID" value="KAF1800540.1"/>
    <property type="molecule type" value="Genomic_DNA"/>
</dbReference>
<name>A0A8H4F0Q0_MUCCL</name>
<accession>A0A8H4F0Q0</accession>
<dbReference type="InterPro" id="IPR011333">
    <property type="entry name" value="SKP1/BTB/POZ_sf"/>
</dbReference>
<dbReference type="SUPFAM" id="SSF54695">
    <property type="entry name" value="POZ domain"/>
    <property type="match status" value="1"/>
</dbReference>
<protein>
    <recommendedName>
        <fullName evidence="4">Phosphatase activator</fullName>
    </recommendedName>
</protein>